<evidence type="ECO:0000256" key="2">
    <source>
        <dbReference type="ARBA" id="ARBA00022553"/>
    </source>
</evidence>
<reference evidence="6 7" key="1">
    <citation type="journal article" date="2024" name="IMA Fungus">
        <title>Apiospora arundinis, a panoply of carbohydrate-active enzymes and secondary metabolites.</title>
        <authorList>
            <person name="Sorensen T."/>
            <person name="Petersen C."/>
            <person name="Muurmann A.T."/>
            <person name="Christiansen J.V."/>
            <person name="Brundto M.L."/>
            <person name="Overgaard C.K."/>
            <person name="Boysen A.T."/>
            <person name="Wollenberg R.D."/>
            <person name="Larsen T.O."/>
            <person name="Sorensen J.L."/>
            <person name="Nielsen K.L."/>
            <person name="Sondergaard T.E."/>
        </authorList>
    </citation>
    <scope>NUCLEOTIDE SEQUENCE [LARGE SCALE GENOMIC DNA]</scope>
    <source>
        <strain evidence="6 7">AAU 773</strain>
    </source>
</reference>
<dbReference type="PANTHER" id="PTHR45527:SF1">
    <property type="entry name" value="FATTY ACID SYNTHASE"/>
    <property type="match status" value="1"/>
</dbReference>
<dbReference type="CDD" id="cd19545">
    <property type="entry name" value="FUM14_C_NRPS-like"/>
    <property type="match status" value="1"/>
</dbReference>
<dbReference type="InterPro" id="IPR006162">
    <property type="entry name" value="Ppantetheine_attach_site"/>
</dbReference>
<evidence type="ECO:0000313" key="6">
    <source>
        <dbReference type="EMBL" id="KAK8877779.1"/>
    </source>
</evidence>
<keyword evidence="7" id="KW-1185">Reference proteome</keyword>
<accession>A0ABR2JJ38</accession>
<keyword evidence="3" id="KW-0436">Ligase</keyword>
<dbReference type="InterPro" id="IPR045851">
    <property type="entry name" value="AMP-bd_C_sf"/>
</dbReference>
<dbReference type="InterPro" id="IPR020845">
    <property type="entry name" value="AMP-binding_CS"/>
</dbReference>
<dbReference type="Gene3D" id="3.30.559.30">
    <property type="entry name" value="Nonribosomal peptide synthetase, condensation domain"/>
    <property type="match status" value="3"/>
</dbReference>
<dbReference type="Gene3D" id="3.30.559.10">
    <property type="entry name" value="Chloramphenicol acetyltransferase-like domain"/>
    <property type="match status" value="3"/>
</dbReference>
<feature type="region of interest" description="Disordered" evidence="4">
    <location>
        <begin position="1538"/>
        <end position="1585"/>
    </location>
</feature>
<sequence>MAAIPEATLSEISKSCDVCVDAIEDVYACTPFQVGIMAQPDQRVYHHTIVFAIHSSVEKDRFCRAVNQVVVDNPVLRTRIVNCSLGLSQVVIAEDFQVVRYSSDLASFWIDHQETHMNLGEPLLRCSMIEDKFVLCIHHAIFDYTTLNIVINDALRVYHGEPTESHASFKRFSESLSSLDEGAANKFWASKFSGQPTVYPPAKMGYIPEASQKLVKEIKLKAALYQVDSSLLPSYVQAAWGITAASYSRSESIAYGLVCSGRNAAMGDLESTLGPTITSVPIQMDVKSSSNIADMIKEVTRDRRETQASPALQLGLLKIRQASEAAAAASRFTTMLSIVQYSSVAYSREITFEYEHEIHSPYCLGLNCTLSPGLVAVQAVFDETVIPHQQMNRVLNQFEHILQTLIRSPKDTAISKLQLMGVQDRREILEWNRTIPDVPQQCLHDLLKMQACDRPDQVAVSAHDGHLTFEELHNLSDRIAHELRGRGIFKEAPVALLFEKSLWAVVAQVGILKAGGVCVPIDPGYPMVQKIAVISSSRATLMITSANQYHEQQQQFKHLPIETAVVSKESLSAMPDTRFQPLDHPPVPSQAAFILFTSGSTGAPKGVILEHRNLVSALTAFGRRLDWLPGTRVLQFASSVWGASIIETLGTLMFGGCVCIPSDEARASDLANYVASASVECAILTPTVIRMFSPNDMPSLKTLCSAGEAVDIVSARKWSLGDVSFFNGWGQSETSVCSTLAELSPDTPYPQSIGTPVGCAIWITDEANVNKLAPIGAVGQLIIEGPGVTRGYLSDEVRTADSFIPPQSWTPRRQGGQDRRLYRSGDLARYYADGSIEYIGRQSSQVKIHGQKFDLGEVEKAICSSSASRGAFATVQTLGEGQKDILVAVVTLSDPNVPAGIELEEIFVHNSDSLVGQGLQKIRDDVAAQLPLYMVPTAWLVVQELPRTASAKLDRYRLTEWVAKKNLTTARLAISSLLQKQLTAPVTAKEKVMYSSWAAVLSVPDGQLGRESSLLRLGGDSVTAMQISSLCRRAGVKVSVATLLRSESLTDAAAAGEWLPGFADDGTGASASTGDRKIAIETFETTLGLNVTQLTQSENPKVQLLSKHLESMGIETTEVQSVLPCTSMQDGILFAQIRGAGDEYWSTLRMKLSTEDNEDGVEPHKLARAWQAVCDAQPILRTFFISSISDSDSAFQQVILKDVSPSISQGPVKSRLRPAAYFPKPEFSPAQPPHHLHLTRVSRYVVYATIYINHALMDDRSMGMLGQLLRQAYADATTLAPGPDLGDFVAWDRHHRTSARDYWSSYLSGVKPCAVPFSASPKAVKSGSSFHDAIPRRDAKALHDFCKLRGITLANLVQVAWGIVLENCTRMESVCFGSILSQQSSVERGEVTLGPLLAMVVCSFEVRSDVTVPSLLKKAKDDALAVLENGGCPMSEMHDQLGMGHSPLFNTAMTIARTRAGDARGGSGMRLEYLDVEENPTEYPLAIGVGYDQEIYGARIWCDETKVSGSYASEVGAMFSIVLDSIIQDPEQSVQGLTAKLSRPSQMPTLTGTPKASESVGSFEGSTTSESGDAHTNTPSVSSGEMEMLSDVEIELRQLWSQILSLPTDAVERSGNFFELGGNSIRAMRLVNKARNAGLMFTVADVFKAPILADLARAILRPSPSSNTMPAGDLASTKENAPNPNAPLEIHRITELAKHHPCFRLDNIETVVPATDAQAFTVAVSELDGESMHNKATLELLGGLDMARLVKACERVVQHHALLRTVFIQHGGQLYQAVIRSLPTTTVTIEGEGGDAKPSGMDFDEARYLPRFQLQADDADNKSSCGELIIHIHHALYDALSLGLILQDLRAAYMGESLSDTPKFSDWVTQVGSVNPPSSSDYWRTLLSHSSVTTLSPPTLPARGGSRTSMVSFRTPSRNLKTRYGLPSSTLNAAWAAAMFVATGSRDVIFGAANANRSRSFPNVIQVPGPCLNMLPMRATLPDGATLGSLIKQLQDQSTEGIPHQQVGFRSIVKQCTDWPSWTRLGSVMVYQNHESVSDSLSFGYVDASFTGEGTIGDSTDFWVIAHPAAEPEENEKVEIEILYAPYRTSDQQAQWMSRCLEMVLGSVHELLEKPLESLQGLMNEPVPSHIPTGAPTVKKTGDVPGSGSPGGEAMTIVALAWKETGLAGQNNGQASHDDSLFDCGGDLVTVLMLSWWYRYRGYKVSMYDIVENPTIRGQSQLLDEKRTVEA</sequence>
<dbReference type="PROSITE" id="PS00455">
    <property type="entry name" value="AMP_BINDING"/>
    <property type="match status" value="1"/>
</dbReference>
<dbReference type="InterPro" id="IPR023213">
    <property type="entry name" value="CAT-like_dom_sf"/>
</dbReference>
<dbReference type="InterPro" id="IPR010071">
    <property type="entry name" value="AA_adenyl_dom"/>
</dbReference>
<organism evidence="6 7">
    <name type="scientific">Apiospora arundinis</name>
    <dbReference type="NCBI Taxonomy" id="335852"/>
    <lineage>
        <taxon>Eukaryota</taxon>
        <taxon>Fungi</taxon>
        <taxon>Dikarya</taxon>
        <taxon>Ascomycota</taxon>
        <taxon>Pezizomycotina</taxon>
        <taxon>Sordariomycetes</taxon>
        <taxon>Xylariomycetidae</taxon>
        <taxon>Amphisphaeriales</taxon>
        <taxon>Apiosporaceae</taxon>
        <taxon>Apiospora</taxon>
    </lineage>
</organism>
<feature type="compositionally biased region" description="Polar residues" evidence="4">
    <location>
        <begin position="1543"/>
        <end position="1556"/>
    </location>
</feature>
<dbReference type="InterPro" id="IPR042099">
    <property type="entry name" value="ANL_N_sf"/>
</dbReference>
<dbReference type="Pfam" id="PF00550">
    <property type="entry name" value="PP-binding"/>
    <property type="match status" value="2"/>
</dbReference>
<dbReference type="EMBL" id="JAPCWZ010000002">
    <property type="protein sequence ID" value="KAK8877779.1"/>
    <property type="molecule type" value="Genomic_DNA"/>
</dbReference>
<dbReference type="InterPro" id="IPR020806">
    <property type="entry name" value="PKS_PP-bd"/>
</dbReference>
<evidence type="ECO:0000256" key="1">
    <source>
        <dbReference type="ARBA" id="ARBA00022450"/>
    </source>
</evidence>
<dbReference type="NCBIfam" id="TIGR01733">
    <property type="entry name" value="AA-adenyl-dom"/>
    <property type="match status" value="1"/>
</dbReference>
<feature type="domain" description="Carrier" evidence="5">
    <location>
        <begin position="1587"/>
        <end position="1663"/>
    </location>
</feature>
<feature type="domain" description="Carrier" evidence="5">
    <location>
        <begin position="984"/>
        <end position="1060"/>
    </location>
</feature>
<dbReference type="SUPFAM" id="SSF56801">
    <property type="entry name" value="Acetyl-CoA synthetase-like"/>
    <property type="match status" value="1"/>
</dbReference>
<feature type="region of interest" description="Disordered" evidence="4">
    <location>
        <begin position="1663"/>
        <end position="1683"/>
    </location>
</feature>
<proteinExistence type="predicted"/>
<evidence type="ECO:0000259" key="5">
    <source>
        <dbReference type="PROSITE" id="PS50075"/>
    </source>
</evidence>
<dbReference type="InterPro" id="IPR001242">
    <property type="entry name" value="Condensation_dom"/>
</dbReference>
<dbReference type="SUPFAM" id="SSF47336">
    <property type="entry name" value="ACP-like"/>
    <property type="match status" value="2"/>
</dbReference>
<dbReference type="Pfam" id="PF00668">
    <property type="entry name" value="Condensation"/>
    <property type="match status" value="3"/>
</dbReference>
<dbReference type="InterPro" id="IPR000873">
    <property type="entry name" value="AMP-dep_synth/lig_dom"/>
</dbReference>
<keyword evidence="1" id="KW-0596">Phosphopantetheine</keyword>
<dbReference type="PANTHER" id="PTHR45527">
    <property type="entry name" value="NONRIBOSOMAL PEPTIDE SYNTHETASE"/>
    <property type="match status" value="1"/>
</dbReference>
<dbReference type="PROSITE" id="PS50075">
    <property type="entry name" value="CARRIER"/>
    <property type="match status" value="2"/>
</dbReference>
<evidence type="ECO:0000256" key="4">
    <source>
        <dbReference type="SAM" id="MobiDB-lite"/>
    </source>
</evidence>
<name>A0ABR2JJ38_9PEZI</name>
<gene>
    <name evidence="6" type="ORF">PGQ11_002725</name>
</gene>
<feature type="compositionally biased region" description="Polar residues" evidence="4">
    <location>
        <begin position="1574"/>
        <end position="1583"/>
    </location>
</feature>
<dbReference type="Proteomes" id="UP001390339">
    <property type="component" value="Unassembled WGS sequence"/>
</dbReference>
<dbReference type="Pfam" id="PF00501">
    <property type="entry name" value="AMP-binding"/>
    <property type="match status" value="1"/>
</dbReference>
<protein>
    <submittedName>
        <fullName evidence="6">Nonribisomal peptide synthetase</fullName>
    </submittedName>
</protein>
<dbReference type="Gene3D" id="3.30.300.30">
    <property type="match status" value="1"/>
</dbReference>
<evidence type="ECO:0000256" key="3">
    <source>
        <dbReference type="ARBA" id="ARBA00022598"/>
    </source>
</evidence>
<dbReference type="CDD" id="cd05918">
    <property type="entry name" value="A_NRPS_SidN3_like"/>
    <property type="match status" value="1"/>
</dbReference>
<dbReference type="SUPFAM" id="SSF52777">
    <property type="entry name" value="CoA-dependent acyltransferases"/>
    <property type="match status" value="6"/>
</dbReference>
<dbReference type="InterPro" id="IPR009081">
    <property type="entry name" value="PP-bd_ACP"/>
</dbReference>
<feature type="compositionally biased region" description="Low complexity" evidence="4">
    <location>
        <begin position="1557"/>
        <end position="1571"/>
    </location>
</feature>
<dbReference type="PROSITE" id="PS00012">
    <property type="entry name" value="PHOSPHOPANTETHEINE"/>
    <property type="match status" value="1"/>
</dbReference>
<keyword evidence="2" id="KW-0597">Phosphoprotein</keyword>
<dbReference type="Gene3D" id="1.10.1200.10">
    <property type="entry name" value="ACP-like"/>
    <property type="match status" value="3"/>
</dbReference>
<dbReference type="InterPro" id="IPR036736">
    <property type="entry name" value="ACP-like_sf"/>
</dbReference>
<dbReference type="Gene3D" id="3.40.50.12780">
    <property type="entry name" value="N-terminal domain of ligase-like"/>
    <property type="match status" value="1"/>
</dbReference>
<evidence type="ECO:0000313" key="7">
    <source>
        <dbReference type="Proteomes" id="UP001390339"/>
    </source>
</evidence>
<dbReference type="SMART" id="SM00823">
    <property type="entry name" value="PKS_PP"/>
    <property type="match status" value="2"/>
</dbReference>
<comment type="caution">
    <text evidence="6">The sequence shown here is derived from an EMBL/GenBank/DDBJ whole genome shotgun (WGS) entry which is preliminary data.</text>
</comment>